<comment type="caution">
    <text evidence="2">The sequence shown here is derived from an EMBL/GenBank/DDBJ whole genome shotgun (WGS) entry which is preliminary data.</text>
</comment>
<gene>
    <name evidence="2" type="ORF">C0W81_03440</name>
</gene>
<organism evidence="2 3">
    <name type="scientific">Photobacterium aquimaris</name>
    <dbReference type="NCBI Taxonomy" id="512643"/>
    <lineage>
        <taxon>Bacteria</taxon>
        <taxon>Pseudomonadati</taxon>
        <taxon>Pseudomonadota</taxon>
        <taxon>Gammaproteobacteria</taxon>
        <taxon>Vibrionales</taxon>
        <taxon>Vibrionaceae</taxon>
        <taxon>Photobacterium</taxon>
    </lineage>
</organism>
<dbReference type="OrthoDB" id="9800167at2"/>
<dbReference type="Gene3D" id="3.30.390.30">
    <property type="match status" value="1"/>
</dbReference>
<dbReference type="SUPFAM" id="SSF55424">
    <property type="entry name" value="FAD/NAD-linked reductases, dimerisation (C-terminal) domain"/>
    <property type="match status" value="1"/>
</dbReference>
<proteinExistence type="predicted"/>
<name>A0A2T3I1A7_9GAMM</name>
<sequence length="76" mass="8333">MTLGIVTILAIFVGLIAFLYHMQNKHYSFTKRVFASLGLGIAFGATTEQLGMMDFAYAPSFARTWDIINVAGNVAK</sequence>
<dbReference type="InterPro" id="IPR016156">
    <property type="entry name" value="FAD/NAD-linked_Rdtase_dimer_sf"/>
</dbReference>
<keyword evidence="1" id="KW-0472">Membrane</keyword>
<keyword evidence="1" id="KW-1133">Transmembrane helix</keyword>
<accession>A0A2T3I1A7</accession>
<feature type="transmembrane region" description="Helical" evidence="1">
    <location>
        <begin position="6"/>
        <end position="22"/>
    </location>
</feature>
<reference evidence="2 3" key="1">
    <citation type="submission" date="2018-03" db="EMBL/GenBank/DDBJ databases">
        <title>Whole genome sequencing of Histamine producing bacteria.</title>
        <authorList>
            <person name="Butler K."/>
        </authorList>
    </citation>
    <scope>NUCLEOTIDE SEQUENCE [LARGE SCALE GENOMIC DNA]</scope>
    <source>
        <strain evidence="2 3">DSM 23343</strain>
    </source>
</reference>
<dbReference type="AlphaFoldDB" id="A0A2T3I1A7"/>
<evidence type="ECO:0000313" key="2">
    <source>
        <dbReference type="EMBL" id="PSU10466.1"/>
    </source>
</evidence>
<evidence type="ECO:0000313" key="3">
    <source>
        <dbReference type="Proteomes" id="UP000241858"/>
    </source>
</evidence>
<keyword evidence="1" id="KW-0812">Transmembrane</keyword>
<dbReference type="Proteomes" id="UP000241858">
    <property type="component" value="Unassembled WGS sequence"/>
</dbReference>
<protein>
    <submittedName>
        <fullName evidence="2">Uncharacterized protein</fullName>
    </submittedName>
</protein>
<evidence type="ECO:0000256" key="1">
    <source>
        <dbReference type="SAM" id="Phobius"/>
    </source>
</evidence>
<dbReference type="EMBL" id="PYLY01000005">
    <property type="protein sequence ID" value="PSU10466.1"/>
    <property type="molecule type" value="Genomic_DNA"/>
</dbReference>